<accession>A0A645H088</accession>
<reference evidence="1" key="1">
    <citation type="submission" date="2019-08" db="EMBL/GenBank/DDBJ databases">
        <authorList>
            <person name="Kucharzyk K."/>
            <person name="Murdoch R.W."/>
            <person name="Higgins S."/>
            <person name="Loffler F."/>
        </authorList>
    </citation>
    <scope>NUCLEOTIDE SEQUENCE</scope>
</reference>
<protein>
    <submittedName>
        <fullName evidence="1">Uncharacterized protein</fullName>
    </submittedName>
</protein>
<proteinExistence type="predicted"/>
<comment type="caution">
    <text evidence="1">The sequence shown here is derived from an EMBL/GenBank/DDBJ whole genome shotgun (WGS) entry which is preliminary data.</text>
</comment>
<dbReference type="AlphaFoldDB" id="A0A645H088"/>
<sequence length="72" mass="8558">MECGVKNHHLRRFGHYRCAAGDSLKMRERVKRREINTLVKIFDNICVHKHRFLEVRTAMDYSVSDGGYVIHR</sequence>
<name>A0A645H088_9ZZZZ</name>
<organism evidence="1">
    <name type="scientific">bioreactor metagenome</name>
    <dbReference type="NCBI Taxonomy" id="1076179"/>
    <lineage>
        <taxon>unclassified sequences</taxon>
        <taxon>metagenomes</taxon>
        <taxon>ecological metagenomes</taxon>
    </lineage>
</organism>
<gene>
    <name evidence="1" type="ORF">SDC9_179933</name>
</gene>
<dbReference type="EMBL" id="VSSQ01084479">
    <property type="protein sequence ID" value="MPN32455.1"/>
    <property type="molecule type" value="Genomic_DNA"/>
</dbReference>
<evidence type="ECO:0000313" key="1">
    <source>
        <dbReference type="EMBL" id="MPN32455.1"/>
    </source>
</evidence>